<dbReference type="RefSeq" id="WP_398276180.1">
    <property type="nucleotide sequence ID" value="NZ_JBITLV010000001.1"/>
</dbReference>
<dbReference type="PANTHER" id="PTHR24421">
    <property type="entry name" value="NITRATE/NITRITE SENSOR PROTEIN NARX-RELATED"/>
    <property type="match status" value="1"/>
</dbReference>
<name>A0ABW8AJE1_9ACTN</name>
<evidence type="ECO:0000313" key="12">
    <source>
        <dbReference type="Proteomes" id="UP001612915"/>
    </source>
</evidence>
<evidence type="ECO:0000256" key="3">
    <source>
        <dbReference type="ARBA" id="ARBA00022553"/>
    </source>
</evidence>
<dbReference type="InterPro" id="IPR036890">
    <property type="entry name" value="HATPase_C_sf"/>
</dbReference>
<proteinExistence type="predicted"/>
<organism evidence="11 12">
    <name type="scientific">Spongisporangium articulatum</name>
    <dbReference type="NCBI Taxonomy" id="3362603"/>
    <lineage>
        <taxon>Bacteria</taxon>
        <taxon>Bacillati</taxon>
        <taxon>Actinomycetota</taxon>
        <taxon>Actinomycetes</taxon>
        <taxon>Kineosporiales</taxon>
        <taxon>Kineosporiaceae</taxon>
        <taxon>Spongisporangium</taxon>
    </lineage>
</organism>
<protein>
    <recommendedName>
        <fullName evidence="2">histidine kinase</fullName>
        <ecNumber evidence="2">2.7.13.3</ecNumber>
    </recommendedName>
</protein>
<comment type="catalytic activity">
    <reaction evidence="1">
        <text>ATP + protein L-histidine = ADP + protein N-phospho-L-histidine.</text>
        <dbReference type="EC" id="2.7.13.3"/>
    </reaction>
</comment>
<dbReference type="SUPFAM" id="SSF55874">
    <property type="entry name" value="ATPase domain of HSP90 chaperone/DNA topoisomerase II/histidine kinase"/>
    <property type="match status" value="1"/>
</dbReference>
<dbReference type="PROSITE" id="PS50109">
    <property type="entry name" value="HIS_KIN"/>
    <property type="match status" value="1"/>
</dbReference>
<evidence type="ECO:0000256" key="8">
    <source>
        <dbReference type="ARBA" id="ARBA00023012"/>
    </source>
</evidence>
<dbReference type="Gene3D" id="1.20.5.1930">
    <property type="match status" value="1"/>
</dbReference>
<keyword evidence="9" id="KW-0812">Transmembrane</keyword>
<keyword evidence="8" id="KW-0902">Two-component regulatory system</keyword>
<dbReference type="Gene3D" id="3.30.565.10">
    <property type="entry name" value="Histidine kinase-like ATPase, C-terminal domain"/>
    <property type="match status" value="1"/>
</dbReference>
<dbReference type="Proteomes" id="UP001612915">
    <property type="component" value="Unassembled WGS sequence"/>
</dbReference>
<evidence type="ECO:0000256" key="9">
    <source>
        <dbReference type="SAM" id="Phobius"/>
    </source>
</evidence>
<evidence type="ECO:0000313" key="11">
    <source>
        <dbReference type="EMBL" id="MFI7586474.1"/>
    </source>
</evidence>
<evidence type="ECO:0000256" key="4">
    <source>
        <dbReference type="ARBA" id="ARBA00022679"/>
    </source>
</evidence>
<keyword evidence="6 11" id="KW-0418">Kinase</keyword>
<dbReference type="InterPro" id="IPR050482">
    <property type="entry name" value="Sensor_HK_TwoCompSys"/>
</dbReference>
<dbReference type="GO" id="GO:0016301">
    <property type="term" value="F:kinase activity"/>
    <property type="evidence" value="ECO:0007669"/>
    <property type="project" value="UniProtKB-KW"/>
</dbReference>
<keyword evidence="12" id="KW-1185">Reference proteome</keyword>
<gene>
    <name evidence="11" type="ORF">ACIB24_05310</name>
</gene>
<keyword evidence="4" id="KW-0808">Transferase</keyword>
<feature type="transmembrane region" description="Helical" evidence="9">
    <location>
        <begin position="107"/>
        <end position="126"/>
    </location>
</feature>
<feature type="domain" description="Histidine kinase" evidence="10">
    <location>
        <begin position="433"/>
        <end position="514"/>
    </location>
</feature>
<evidence type="ECO:0000256" key="6">
    <source>
        <dbReference type="ARBA" id="ARBA00022777"/>
    </source>
</evidence>
<sequence>MRREHPARRAAWFGAAGAVVGLCGLALTGAVDVLAAGDIPWGWASSFAGLVVAAAAVLGASPLGRRRSGAAVVAAAYVGLLTGVLLLGCLVAVLVVGRLPRAHERDVVLPALLGAALAAALFAGLLPTTGKTVAALGRTRRGRPEGVVRNFAERSSRGAGEDDLLDLADSLRRTMGMRAAEIWRVEGTALRRVASSPNRGALAFEISAIQRDVLSQSDIAGPSWLELWVPELAAGRSTTEVRSVAAAHFGELLGVVVVEKQQGEPFTVGEDQALVDLGHRLGAVLGNLELDSALRRTLGDLQRANEALQASRGRLVATADAERRRIERNLHDGAQQHLVAMAISIGLIRSQITEGPEIADELLEQLGDQLRATIDEVRELAHGIYPPALTHGGLVEALRSVIGRSPQQIDLHATAVRRYPAATEAAVYFCCLEALQNASKHAAGAAVSIALTGSDGRLEFCVSDDGPGYDPDTVAHGHGLENMSDRVGALGGEIAWQSAPGQGVTVQGWVPVTVVDEETP</sequence>
<evidence type="ECO:0000256" key="2">
    <source>
        <dbReference type="ARBA" id="ARBA00012438"/>
    </source>
</evidence>
<dbReference type="PANTHER" id="PTHR24421:SF10">
    <property type="entry name" value="NITRATE_NITRITE SENSOR PROTEIN NARQ"/>
    <property type="match status" value="1"/>
</dbReference>
<keyword evidence="9" id="KW-1133">Transmembrane helix</keyword>
<reference evidence="11 12" key="1">
    <citation type="submission" date="2024-10" db="EMBL/GenBank/DDBJ databases">
        <title>The Natural Products Discovery Center: Release of the First 8490 Sequenced Strains for Exploring Actinobacteria Biosynthetic Diversity.</title>
        <authorList>
            <person name="Kalkreuter E."/>
            <person name="Kautsar S.A."/>
            <person name="Yang D."/>
            <person name="Bader C.D."/>
            <person name="Teijaro C.N."/>
            <person name="Fluegel L."/>
            <person name="Davis C.M."/>
            <person name="Simpson J.R."/>
            <person name="Lauterbach L."/>
            <person name="Steele A.D."/>
            <person name="Gui C."/>
            <person name="Meng S."/>
            <person name="Li G."/>
            <person name="Viehrig K."/>
            <person name="Ye F."/>
            <person name="Su P."/>
            <person name="Kiefer A.F."/>
            <person name="Nichols A."/>
            <person name="Cepeda A.J."/>
            <person name="Yan W."/>
            <person name="Fan B."/>
            <person name="Jiang Y."/>
            <person name="Adhikari A."/>
            <person name="Zheng C.-J."/>
            <person name="Schuster L."/>
            <person name="Cowan T.M."/>
            <person name="Smanski M.J."/>
            <person name="Chevrette M.G."/>
            <person name="De Carvalho L.P.S."/>
            <person name="Shen B."/>
        </authorList>
    </citation>
    <scope>NUCLEOTIDE SEQUENCE [LARGE SCALE GENOMIC DNA]</scope>
    <source>
        <strain evidence="11 12">NPDC049639</strain>
    </source>
</reference>
<keyword evidence="5" id="KW-0547">Nucleotide-binding</keyword>
<dbReference type="Pfam" id="PF02518">
    <property type="entry name" value="HATPase_c"/>
    <property type="match status" value="1"/>
</dbReference>
<dbReference type="Pfam" id="PF07730">
    <property type="entry name" value="HisKA_3"/>
    <property type="match status" value="1"/>
</dbReference>
<evidence type="ECO:0000256" key="7">
    <source>
        <dbReference type="ARBA" id="ARBA00022840"/>
    </source>
</evidence>
<accession>A0ABW8AJE1</accession>
<feature type="transmembrane region" description="Helical" evidence="9">
    <location>
        <begin position="41"/>
        <end position="60"/>
    </location>
</feature>
<dbReference type="InterPro" id="IPR011712">
    <property type="entry name" value="Sig_transdc_His_kin_sub3_dim/P"/>
</dbReference>
<feature type="transmembrane region" description="Helical" evidence="9">
    <location>
        <begin position="72"/>
        <end position="95"/>
    </location>
</feature>
<dbReference type="CDD" id="cd16917">
    <property type="entry name" value="HATPase_UhpB-NarQ-NarX-like"/>
    <property type="match status" value="1"/>
</dbReference>
<keyword evidence="7" id="KW-0067">ATP-binding</keyword>
<feature type="transmembrane region" description="Helical" evidence="9">
    <location>
        <begin position="12"/>
        <end position="35"/>
    </location>
</feature>
<dbReference type="EC" id="2.7.13.3" evidence="2"/>
<dbReference type="InterPro" id="IPR003594">
    <property type="entry name" value="HATPase_dom"/>
</dbReference>
<dbReference type="EMBL" id="JBITLV010000001">
    <property type="protein sequence ID" value="MFI7586474.1"/>
    <property type="molecule type" value="Genomic_DNA"/>
</dbReference>
<keyword evidence="9" id="KW-0472">Membrane</keyword>
<evidence type="ECO:0000259" key="10">
    <source>
        <dbReference type="PROSITE" id="PS50109"/>
    </source>
</evidence>
<evidence type="ECO:0000256" key="5">
    <source>
        <dbReference type="ARBA" id="ARBA00022741"/>
    </source>
</evidence>
<keyword evidence="3" id="KW-0597">Phosphoprotein</keyword>
<evidence type="ECO:0000256" key="1">
    <source>
        <dbReference type="ARBA" id="ARBA00000085"/>
    </source>
</evidence>
<dbReference type="InterPro" id="IPR005467">
    <property type="entry name" value="His_kinase_dom"/>
</dbReference>
<comment type="caution">
    <text evidence="11">The sequence shown here is derived from an EMBL/GenBank/DDBJ whole genome shotgun (WGS) entry which is preliminary data.</text>
</comment>